<dbReference type="PANTHER" id="PTHR43004">
    <property type="entry name" value="TRK SYSTEM POTASSIUM UPTAKE PROTEIN"/>
    <property type="match status" value="1"/>
</dbReference>
<dbReference type="SUPFAM" id="SSF51905">
    <property type="entry name" value="FAD/NAD(P)-binding domain"/>
    <property type="match status" value="1"/>
</dbReference>
<dbReference type="InterPro" id="IPR036188">
    <property type="entry name" value="FAD/NAD-bd_sf"/>
</dbReference>
<name>A0ABV8SNF3_9GAMM</name>
<gene>
    <name evidence="9" type="ORF">ACFPN2_05300</name>
</gene>
<comment type="caution">
    <text evidence="9">The sequence shown here is derived from an EMBL/GenBank/DDBJ whole genome shotgun (WGS) entry which is preliminary data.</text>
</comment>
<dbReference type="PRINTS" id="PR00420">
    <property type="entry name" value="RNGMNOXGNASE"/>
</dbReference>
<dbReference type="RefSeq" id="WP_380595583.1">
    <property type="nucleotide sequence ID" value="NZ_JBHSDU010000002.1"/>
</dbReference>
<accession>A0ABV8SNF3</accession>
<comment type="similarity">
    <text evidence="2">Belongs to the PheA/TfdB FAD monooxygenase family.</text>
</comment>
<dbReference type="NCBIfam" id="NF004832">
    <property type="entry name" value="PRK06184.1"/>
    <property type="match status" value="1"/>
</dbReference>
<dbReference type="Pfam" id="PF01494">
    <property type="entry name" value="FAD_binding_3"/>
    <property type="match status" value="1"/>
</dbReference>
<evidence type="ECO:0000256" key="2">
    <source>
        <dbReference type="ARBA" id="ARBA00007801"/>
    </source>
</evidence>
<dbReference type="PANTHER" id="PTHR43004:SF19">
    <property type="entry name" value="BINDING MONOOXYGENASE, PUTATIVE (JCVI)-RELATED"/>
    <property type="match status" value="1"/>
</dbReference>
<dbReference type="InterPro" id="IPR002938">
    <property type="entry name" value="FAD-bd"/>
</dbReference>
<evidence type="ECO:0000256" key="3">
    <source>
        <dbReference type="ARBA" id="ARBA00020059"/>
    </source>
</evidence>
<reference evidence="10" key="1">
    <citation type="journal article" date="2019" name="Int. J. Syst. Evol. Microbiol.">
        <title>The Global Catalogue of Microorganisms (GCM) 10K type strain sequencing project: providing services to taxonomists for standard genome sequencing and annotation.</title>
        <authorList>
            <consortium name="The Broad Institute Genomics Platform"/>
            <consortium name="The Broad Institute Genome Sequencing Center for Infectious Disease"/>
            <person name="Wu L."/>
            <person name="Ma J."/>
        </authorList>
    </citation>
    <scope>NUCLEOTIDE SEQUENCE [LARGE SCALE GENOMIC DNA]</scope>
    <source>
        <strain evidence="10">CGMCC 1.10759</strain>
    </source>
</reference>
<sequence length="490" mass="53280">MQGYSTDVLICGAGAAGLTLAIDLARRGVRLRVIDKMAEPFHGSRGKGIQPRTQEIFEDVGILDRIVARGGEYPPHREYHTDGSCTESDLMERRGATPSEPYHIPLMIPQFLTERVMRERLAELGHVVEFGCELLGFEQNNDGVSARLRGKHGEEHVRARYLIGADGGRSFVRHALDIGFPGKTLGVRALVADVVLSGLDRDAWHRFNAESMQAQIGLCPLAGTELFQIQAPIPLEGDIDLSADALSALVAERTGRTDIRVESVSWASAYTMNARLADRYRVDRVFLVGDAAHIHPPTGGQGLNTSVQDSYNLGWKLAAVIAGRSDALLDTYEEERRPIAASVLGLSTDLLDAAKRGNIRRGREVHQLDVGYPGGSLAVEKPPRTSGVRAGDRAPDAPLRGAGGQPKRLFDLLIGPHWTLLGFEVDRDCVRPRAGLRIHTIGSRGDLTDDHGHFSNAYALSPGDWVLIRPDGYIGAMVTSGEVAVLDTYV</sequence>
<feature type="region of interest" description="Disordered" evidence="7">
    <location>
        <begin position="373"/>
        <end position="401"/>
    </location>
</feature>
<evidence type="ECO:0000256" key="5">
    <source>
        <dbReference type="ARBA" id="ARBA00022827"/>
    </source>
</evidence>
<keyword evidence="10" id="KW-1185">Reference proteome</keyword>
<proteinExistence type="inferred from homology"/>
<evidence type="ECO:0000256" key="1">
    <source>
        <dbReference type="ARBA" id="ARBA00001974"/>
    </source>
</evidence>
<dbReference type="Proteomes" id="UP001595904">
    <property type="component" value="Unassembled WGS sequence"/>
</dbReference>
<evidence type="ECO:0000256" key="4">
    <source>
        <dbReference type="ARBA" id="ARBA00022630"/>
    </source>
</evidence>
<protein>
    <recommendedName>
        <fullName evidence="3">Alkyl hydroperoxide reductase subunit F</fullName>
    </recommendedName>
</protein>
<comment type="function">
    <text evidence="6">Serves to protect the cell against DNA damage by alkyl hydroperoxides. It can use either NADH or NADPH as electron donor for direct reduction of redox dyes or of alkyl hydroperoxides when combined with the AhpC protein.</text>
</comment>
<feature type="domain" description="FAD-binding" evidence="8">
    <location>
        <begin position="6"/>
        <end position="344"/>
    </location>
</feature>
<comment type="cofactor">
    <cofactor evidence="1">
        <name>FAD</name>
        <dbReference type="ChEBI" id="CHEBI:57692"/>
    </cofactor>
</comment>
<evidence type="ECO:0000313" key="10">
    <source>
        <dbReference type="Proteomes" id="UP001595904"/>
    </source>
</evidence>
<organism evidence="9 10">
    <name type="scientific">Steroidobacter flavus</name>
    <dbReference type="NCBI Taxonomy" id="1842136"/>
    <lineage>
        <taxon>Bacteria</taxon>
        <taxon>Pseudomonadati</taxon>
        <taxon>Pseudomonadota</taxon>
        <taxon>Gammaproteobacteria</taxon>
        <taxon>Steroidobacterales</taxon>
        <taxon>Steroidobacteraceae</taxon>
        <taxon>Steroidobacter</taxon>
    </lineage>
</organism>
<dbReference type="InterPro" id="IPR050641">
    <property type="entry name" value="RIFMO-like"/>
</dbReference>
<dbReference type="InterPro" id="IPR036249">
    <property type="entry name" value="Thioredoxin-like_sf"/>
</dbReference>
<dbReference type="EMBL" id="JBHSDU010000002">
    <property type="protein sequence ID" value="MFC4308492.1"/>
    <property type="molecule type" value="Genomic_DNA"/>
</dbReference>
<evidence type="ECO:0000259" key="8">
    <source>
        <dbReference type="Pfam" id="PF01494"/>
    </source>
</evidence>
<evidence type="ECO:0000256" key="7">
    <source>
        <dbReference type="SAM" id="MobiDB-lite"/>
    </source>
</evidence>
<dbReference type="Gene3D" id="3.50.50.60">
    <property type="entry name" value="FAD/NAD(P)-binding domain"/>
    <property type="match status" value="1"/>
</dbReference>
<dbReference type="SUPFAM" id="SSF52833">
    <property type="entry name" value="Thioredoxin-like"/>
    <property type="match status" value="1"/>
</dbReference>
<keyword evidence="5" id="KW-0274">FAD</keyword>
<evidence type="ECO:0000313" key="9">
    <source>
        <dbReference type="EMBL" id="MFC4308492.1"/>
    </source>
</evidence>
<dbReference type="Gene3D" id="3.40.30.120">
    <property type="match status" value="1"/>
</dbReference>
<evidence type="ECO:0000256" key="6">
    <source>
        <dbReference type="ARBA" id="ARBA00024806"/>
    </source>
</evidence>
<dbReference type="Gene3D" id="3.30.70.2450">
    <property type="match status" value="1"/>
</dbReference>
<keyword evidence="4" id="KW-0285">Flavoprotein</keyword>